<keyword evidence="1" id="KW-1133">Transmembrane helix</keyword>
<dbReference type="RefSeq" id="WP_161435962.1">
    <property type="nucleotide sequence ID" value="NZ_WXYO01000006.1"/>
</dbReference>
<gene>
    <name evidence="2" type="ORF">GTQ38_12910</name>
</gene>
<dbReference type="AlphaFoldDB" id="A0A6L9EE46"/>
<evidence type="ECO:0000313" key="3">
    <source>
        <dbReference type="Proteomes" id="UP000475249"/>
    </source>
</evidence>
<keyword evidence="3" id="KW-1185">Reference proteome</keyword>
<proteinExistence type="predicted"/>
<dbReference type="EMBL" id="WXYO01000006">
    <property type="protein sequence ID" value="NAS12911.1"/>
    <property type="molecule type" value="Genomic_DNA"/>
</dbReference>
<comment type="caution">
    <text evidence="2">The sequence shown here is derived from an EMBL/GenBank/DDBJ whole genome shotgun (WGS) entry which is preliminary data.</text>
</comment>
<evidence type="ECO:0008006" key="4">
    <source>
        <dbReference type="Google" id="ProtNLM"/>
    </source>
</evidence>
<organism evidence="2 3">
    <name type="scientific">Poritiphilus flavus</name>
    <dbReference type="NCBI Taxonomy" id="2697053"/>
    <lineage>
        <taxon>Bacteria</taxon>
        <taxon>Pseudomonadati</taxon>
        <taxon>Bacteroidota</taxon>
        <taxon>Flavobacteriia</taxon>
        <taxon>Flavobacteriales</taxon>
        <taxon>Flavobacteriaceae</taxon>
        <taxon>Poritiphilus</taxon>
    </lineage>
</organism>
<keyword evidence="1" id="KW-0812">Transmembrane</keyword>
<evidence type="ECO:0000313" key="2">
    <source>
        <dbReference type="EMBL" id="NAS12911.1"/>
    </source>
</evidence>
<sequence length="155" mass="17099">MTKNQKTYLLLGGVVLIWGFLGFRVVRTIAPAVPETNPLQKSLSFKPSESQERDTFYIAANYRDPFLGTIAKPKTKKSSPSAIATKKQIPQKNIVYQGFVAGQTKSNSLFFISIDGQQHMLQVRQTANGVKLLSGNSTAIKVRSQGKTVRIPISE</sequence>
<dbReference type="Proteomes" id="UP000475249">
    <property type="component" value="Unassembled WGS sequence"/>
</dbReference>
<reference evidence="2 3" key="1">
    <citation type="submission" date="2020-01" db="EMBL/GenBank/DDBJ databases">
        <title>Bacteria diversity of Porities sp.</title>
        <authorList>
            <person name="Wang G."/>
        </authorList>
    </citation>
    <scope>NUCLEOTIDE SEQUENCE [LARGE SCALE GENOMIC DNA]</scope>
    <source>
        <strain evidence="2 3">R33</strain>
    </source>
</reference>
<evidence type="ECO:0000256" key="1">
    <source>
        <dbReference type="SAM" id="Phobius"/>
    </source>
</evidence>
<keyword evidence="1" id="KW-0472">Membrane</keyword>
<name>A0A6L9EE46_9FLAO</name>
<protein>
    <recommendedName>
        <fullName evidence="4">Type II secretion system protein GspC N-terminal domain-containing protein</fullName>
    </recommendedName>
</protein>
<accession>A0A6L9EE46</accession>
<feature type="transmembrane region" description="Helical" evidence="1">
    <location>
        <begin position="7"/>
        <end position="26"/>
    </location>
</feature>